<dbReference type="SUPFAM" id="SSF55469">
    <property type="entry name" value="FMN-dependent nitroreductase-like"/>
    <property type="match status" value="1"/>
</dbReference>
<sequence length="252" mass="28644">MNETIQTIMNHRSIRAFKDEPLSEEQITTIVKSAQAAATSSYLQVYSIIGVKDPAKKKKLAELAGNQEYVEKNGHFFVFCADLNRHKVAVEMEGLTEDEVVDSLESTEKFMVGTIDATLAAQNAALAAESMGLGICYIGGLRNNLEEVAEILKTPDRVIPLFGMCVGVPDQNPDQKQRLPLENIYHVDEYQQDETKFIEQLASYNEDIGDYYRERTQGERTHTWTEIIATKMSKPMRLYMKDFLKRIRIPLK</sequence>
<dbReference type="InterPro" id="IPR016446">
    <property type="entry name" value="Flavin_OxRdtase_Frp"/>
</dbReference>
<keyword evidence="3 5" id="KW-0288">FMN</keyword>
<evidence type="ECO:0000256" key="5">
    <source>
        <dbReference type="PIRNR" id="PIRNR005426"/>
    </source>
</evidence>
<evidence type="ECO:0000259" key="6">
    <source>
        <dbReference type="Pfam" id="PF00881"/>
    </source>
</evidence>
<organism evidence="7 8">
    <name type="scientific">Pseudalkalibacillus berkeleyi</name>
    <dbReference type="NCBI Taxonomy" id="1069813"/>
    <lineage>
        <taxon>Bacteria</taxon>
        <taxon>Bacillati</taxon>
        <taxon>Bacillota</taxon>
        <taxon>Bacilli</taxon>
        <taxon>Bacillales</taxon>
        <taxon>Fictibacillaceae</taxon>
        <taxon>Pseudalkalibacillus</taxon>
    </lineage>
</organism>
<keyword evidence="4 5" id="KW-0560">Oxidoreductase</keyword>
<name>A0ABS9GXB0_9BACL</name>
<keyword evidence="5" id="KW-0521">NADP</keyword>
<dbReference type="PIRSF" id="PIRSF005426">
    <property type="entry name" value="Frp"/>
    <property type="match status" value="1"/>
</dbReference>
<dbReference type="RefSeq" id="WP_236330807.1">
    <property type="nucleotide sequence ID" value="NZ_JAKIJS010000001.1"/>
</dbReference>
<dbReference type="InterPro" id="IPR000415">
    <property type="entry name" value="Nitroreductase-like"/>
</dbReference>
<protein>
    <submittedName>
        <fullName evidence="7">Oxygen-insensitive NADPH nitroreductase</fullName>
    </submittedName>
</protein>
<reference evidence="7 8" key="1">
    <citation type="submission" date="2022-01" db="EMBL/GenBank/DDBJ databases">
        <title>Alkalihalobacillus sp. EGI L200015, a novel bacterium isolated from a salt lake sediment.</title>
        <authorList>
            <person name="Gao L."/>
            <person name="Fang B.-Z."/>
            <person name="Li W.-J."/>
        </authorList>
    </citation>
    <scope>NUCLEOTIDE SEQUENCE [LARGE SCALE GENOMIC DNA]</scope>
    <source>
        <strain evidence="7 8">KCTC 12718</strain>
    </source>
</reference>
<dbReference type="Proteomes" id="UP001649381">
    <property type="component" value="Unassembled WGS sequence"/>
</dbReference>
<accession>A0ABS9GXB0</accession>
<evidence type="ECO:0000313" key="8">
    <source>
        <dbReference type="Proteomes" id="UP001649381"/>
    </source>
</evidence>
<dbReference type="Pfam" id="PF00881">
    <property type="entry name" value="Nitroreductase"/>
    <property type="match status" value="1"/>
</dbReference>
<evidence type="ECO:0000256" key="4">
    <source>
        <dbReference type="ARBA" id="ARBA00023002"/>
    </source>
</evidence>
<dbReference type="InterPro" id="IPR029479">
    <property type="entry name" value="Nitroreductase"/>
</dbReference>
<dbReference type="NCBIfam" id="NF008033">
    <property type="entry name" value="PRK10765.1"/>
    <property type="match status" value="1"/>
</dbReference>
<dbReference type="PANTHER" id="PTHR43425:SF3">
    <property type="entry name" value="NADPH-DEPENDENT OXIDOREDUCTASE"/>
    <property type="match status" value="1"/>
</dbReference>
<feature type="domain" description="Nitroreductase" evidence="6">
    <location>
        <begin position="8"/>
        <end position="167"/>
    </location>
</feature>
<keyword evidence="8" id="KW-1185">Reference proteome</keyword>
<gene>
    <name evidence="7" type="primary">nfsA</name>
    <name evidence="7" type="ORF">L2716_01175</name>
</gene>
<proteinExistence type="inferred from homology"/>
<keyword evidence="2 5" id="KW-0285">Flavoprotein</keyword>
<dbReference type="PANTHER" id="PTHR43425">
    <property type="entry name" value="OXYGEN-INSENSITIVE NADPH NITROREDUCTASE"/>
    <property type="match status" value="1"/>
</dbReference>
<evidence type="ECO:0000313" key="7">
    <source>
        <dbReference type="EMBL" id="MCF6136320.1"/>
    </source>
</evidence>
<comment type="similarity">
    <text evidence="1 5">Belongs to the flavin oxidoreductase frp family.</text>
</comment>
<comment type="caution">
    <text evidence="7">The sequence shown here is derived from an EMBL/GenBank/DDBJ whole genome shotgun (WGS) entry which is preliminary data.</text>
</comment>
<evidence type="ECO:0000256" key="2">
    <source>
        <dbReference type="ARBA" id="ARBA00022630"/>
    </source>
</evidence>
<evidence type="ECO:0000256" key="1">
    <source>
        <dbReference type="ARBA" id="ARBA00008366"/>
    </source>
</evidence>
<dbReference type="CDD" id="cd02146">
    <property type="entry name" value="NfsA-like"/>
    <property type="match status" value="1"/>
</dbReference>
<dbReference type="Gene3D" id="3.40.109.10">
    <property type="entry name" value="NADH Oxidase"/>
    <property type="match status" value="1"/>
</dbReference>
<evidence type="ECO:0000256" key="3">
    <source>
        <dbReference type="ARBA" id="ARBA00022643"/>
    </source>
</evidence>
<dbReference type="EMBL" id="JAKIJS010000001">
    <property type="protein sequence ID" value="MCF6136320.1"/>
    <property type="molecule type" value="Genomic_DNA"/>
</dbReference>